<sequence>MPVGFRIQAVPLVCVSVAAFEDWLAAIARGSSWVSTADLKRAKRYVADASFGGPPADVGAA</sequence>
<keyword evidence="2" id="KW-1185">Reference proteome</keyword>
<gene>
    <name evidence="1" type="ORF">GLOTRDRAFT_131823</name>
</gene>
<dbReference type="RefSeq" id="XP_007868885.1">
    <property type="nucleotide sequence ID" value="XM_007870694.1"/>
</dbReference>
<proteinExistence type="predicted"/>
<accession>S7REE5</accession>
<dbReference type="KEGG" id="gtr:GLOTRDRAFT_131823"/>
<evidence type="ECO:0000313" key="1">
    <source>
        <dbReference type="EMBL" id="EPQ52590.1"/>
    </source>
</evidence>
<dbReference type="AlphaFoldDB" id="S7REE5"/>
<reference evidence="1 2" key="1">
    <citation type="journal article" date="2012" name="Science">
        <title>The Paleozoic origin of enzymatic lignin decomposition reconstructed from 31 fungal genomes.</title>
        <authorList>
            <person name="Floudas D."/>
            <person name="Binder M."/>
            <person name="Riley R."/>
            <person name="Barry K."/>
            <person name="Blanchette R.A."/>
            <person name="Henrissat B."/>
            <person name="Martinez A.T."/>
            <person name="Otillar R."/>
            <person name="Spatafora J.W."/>
            <person name="Yadav J.S."/>
            <person name="Aerts A."/>
            <person name="Benoit I."/>
            <person name="Boyd A."/>
            <person name="Carlson A."/>
            <person name="Copeland A."/>
            <person name="Coutinho P.M."/>
            <person name="de Vries R.P."/>
            <person name="Ferreira P."/>
            <person name="Findley K."/>
            <person name="Foster B."/>
            <person name="Gaskell J."/>
            <person name="Glotzer D."/>
            <person name="Gorecki P."/>
            <person name="Heitman J."/>
            <person name="Hesse C."/>
            <person name="Hori C."/>
            <person name="Igarashi K."/>
            <person name="Jurgens J.A."/>
            <person name="Kallen N."/>
            <person name="Kersten P."/>
            <person name="Kohler A."/>
            <person name="Kuees U."/>
            <person name="Kumar T.K.A."/>
            <person name="Kuo A."/>
            <person name="LaButti K."/>
            <person name="Larrondo L.F."/>
            <person name="Lindquist E."/>
            <person name="Ling A."/>
            <person name="Lombard V."/>
            <person name="Lucas S."/>
            <person name="Lundell T."/>
            <person name="Martin R."/>
            <person name="McLaughlin D.J."/>
            <person name="Morgenstern I."/>
            <person name="Morin E."/>
            <person name="Murat C."/>
            <person name="Nagy L.G."/>
            <person name="Nolan M."/>
            <person name="Ohm R.A."/>
            <person name="Patyshakuliyeva A."/>
            <person name="Rokas A."/>
            <person name="Ruiz-Duenas F.J."/>
            <person name="Sabat G."/>
            <person name="Salamov A."/>
            <person name="Samejima M."/>
            <person name="Schmutz J."/>
            <person name="Slot J.C."/>
            <person name="St John F."/>
            <person name="Stenlid J."/>
            <person name="Sun H."/>
            <person name="Sun S."/>
            <person name="Syed K."/>
            <person name="Tsang A."/>
            <person name="Wiebenga A."/>
            <person name="Young D."/>
            <person name="Pisabarro A."/>
            <person name="Eastwood D.C."/>
            <person name="Martin F."/>
            <person name="Cullen D."/>
            <person name="Grigoriev I.V."/>
            <person name="Hibbett D.S."/>
        </authorList>
    </citation>
    <scope>NUCLEOTIDE SEQUENCE [LARGE SCALE GENOMIC DNA]</scope>
    <source>
        <strain evidence="1 2">ATCC 11539</strain>
    </source>
</reference>
<dbReference type="Proteomes" id="UP000030669">
    <property type="component" value="Unassembled WGS sequence"/>
</dbReference>
<evidence type="ECO:0000313" key="2">
    <source>
        <dbReference type="Proteomes" id="UP000030669"/>
    </source>
</evidence>
<dbReference type="EMBL" id="KB469307">
    <property type="protein sequence ID" value="EPQ52590.1"/>
    <property type="molecule type" value="Genomic_DNA"/>
</dbReference>
<dbReference type="HOGENOM" id="CLU_2922812_0_0_1"/>
<organism evidence="1 2">
    <name type="scientific">Gloeophyllum trabeum (strain ATCC 11539 / FP-39264 / Madison 617)</name>
    <name type="common">Brown rot fungus</name>
    <dbReference type="NCBI Taxonomy" id="670483"/>
    <lineage>
        <taxon>Eukaryota</taxon>
        <taxon>Fungi</taxon>
        <taxon>Dikarya</taxon>
        <taxon>Basidiomycota</taxon>
        <taxon>Agaricomycotina</taxon>
        <taxon>Agaricomycetes</taxon>
        <taxon>Gloeophyllales</taxon>
        <taxon>Gloeophyllaceae</taxon>
        <taxon>Gloeophyllum</taxon>
    </lineage>
</organism>
<dbReference type="GeneID" id="19302389"/>
<name>S7REE5_GLOTA</name>
<protein>
    <submittedName>
        <fullName evidence="1">Uncharacterized protein</fullName>
    </submittedName>
</protein>